<dbReference type="STRING" id="1037660.A0A066VLG9"/>
<dbReference type="InterPro" id="IPR013087">
    <property type="entry name" value="Znf_C2H2_type"/>
</dbReference>
<keyword evidence="8" id="KW-1185">Reference proteome</keyword>
<feature type="non-terminal residue" evidence="7">
    <location>
        <position position="1"/>
    </location>
</feature>
<dbReference type="OrthoDB" id="8922241at2759"/>
<feature type="non-terminal residue" evidence="7">
    <location>
        <position position="51"/>
    </location>
</feature>
<sequence>FKCTSCPASFARNHDLRRHARIHLAVKPFACNDCGKPFSRKDALKRHILVK</sequence>
<dbReference type="PANTHER" id="PTHR23235:SF120">
    <property type="entry name" value="KRUPPEL-LIKE FACTOR 15"/>
    <property type="match status" value="1"/>
</dbReference>
<evidence type="ECO:0000256" key="5">
    <source>
        <dbReference type="PROSITE-ProRule" id="PRU00042"/>
    </source>
</evidence>
<evidence type="ECO:0000313" key="7">
    <source>
        <dbReference type="EMBL" id="KDN39395.1"/>
    </source>
</evidence>
<dbReference type="HOGENOM" id="CLU_002678_42_25_1"/>
<accession>A0A066VLG9</accession>
<evidence type="ECO:0000256" key="2">
    <source>
        <dbReference type="ARBA" id="ARBA00022737"/>
    </source>
</evidence>
<name>A0A066VLG9_TILAU</name>
<dbReference type="Gene3D" id="3.30.160.60">
    <property type="entry name" value="Classic Zinc Finger"/>
    <property type="match status" value="2"/>
</dbReference>
<dbReference type="Proteomes" id="UP000027361">
    <property type="component" value="Unassembled WGS sequence"/>
</dbReference>
<evidence type="ECO:0000256" key="4">
    <source>
        <dbReference type="ARBA" id="ARBA00022833"/>
    </source>
</evidence>
<dbReference type="OMA" id="PCTICPK"/>
<feature type="domain" description="C2H2-type" evidence="6">
    <location>
        <begin position="1"/>
        <end position="28"/>
    </location>
</feature>
<evidence type="ECO:0000256" key="1">
    <source>
        <dbReference type="ARBA" id="ARBA00022723"/>
    </source>
</evidence>
<dbReference type="GO" id="GO:0000981">
    <property type="term" value="F:DNA-binding transcription factor activity, RNA polymerase II-specific"/>
    <property type="evidence" value="ECO:0007669"/>
    <property type="project" value="TreeGrafter"/>
</dbReference>
<dbReference type="FunFam" id="3.30.160.60:FF:000303">
    <property type="entry name" value="Zinc finger protein 41"/>
    <property type="match status" value="1"/>
</dbReference>
<dbReference type="InParanoid" id="A0A066VLG9"/>
<dbReference type="GeneID" id="25262049"/>
<keyword evidence="4" id="KW-0862">Zinc</keyword>
<gene>
    <name evidence="7" type="ORF">K437DRAFT_207589</name>
</gene>
<evidence type="ECO:0000259" key="6">
    <source>
        <dbReference type="PROSITE" id="PS50157"/>
    </source>
</evidence>
<dbReference type="SUPFAM" id="SSF57667">
    <property type="entry name" value="beta-beta-alpha zinc fingers"/>
    <property type="match status" value="1"/>
</dbReference>
<evidence type="ECO:0000256" key="3">
    <source>
        <dbReference type="ARBA" id="ARBA00022771"/>
    </source>
</evidence>
<organism evidence="7 8">
    <name type="scientific">Tilletiaria anomala (strain ATCC 24038 / CBS 436.72 / UBC 951)</name>
    <dbReference type="NCBI Taxonomy" id="1037660"/>
    <lineage>
        <taxon>Eukaryota</taxon>
        <taxon>Fungi</taxon>
        <taxon>Dikarya</taxon>
        <taxon>Basidiomycota</taxon>
        <taxon>Ustilaginomycotina</taxon>
        <taxon>Exobasidiomycetes</taxon>
        <taxon>Georgefischeriales</taxon>
        <taxon>Tilletiariaceae</taxon>
        <taxon>Tilletiaria</taxon>
    </lineage>
</organism>
<dbReference type="PROSITE" id="PS00028">
    <property type="entry name" value="ZINC_FINGER_C2H2_1"/>
    <property type="match status" value="1"/>
</dbReference>
<dbReference type="AlphaFoldDB" id="A0A066VLG9"/>
<dbReference type="SMART" id="SM00355">
    <property type="entry name" value="ZnF_C2H2"/>
    <property type="match status" value="2"/>
</dbReference>
<dbReference type="InterPro" id="IPR036236">
    <property type="entry name" value="Znf_C2H2_sf"/>
</dbReference>
<keyword evidence="2" id="KW-0677">Repeat</keyword>
<keyword evidence="1" id="KW-0479">Metal-binding</keyword>
<feature type="domain" description="C2H2-type" evidence="6">
    <location>
        <begin position="29"/>
        <end position="51"/>
    </location>
</feature>
<proteinExistence type="predicted"/>
<keyword evidence="3 5" id="KW-0863">Zinc-finger</keyword>
<protein>
    <recommendedName>
        <fullName evidence="6">C2H2-type domain-containing protein</fullName>
    </recommendedName>
</protein>
<dbReference type="GO" id="GO:0008270">
    <property type="term" value="F:zinc ion binding"/>
    <property type="evidence" value="ECO:0007669"/>
    <property type="project" value="UniProtKB-KW"/>
</dbReference>
<dbReference type="PANTHER" id="PTHR23235">
    <property type="entry name" value="KRUEPPEL-LIKE TRANSCRIPTION FACTOR"/>
    <property type="match status" value="1"/>
</dbReference>
<dbReference type="PROSITE" id="PS50157">
    <property type="entry name" value="ZINC_FINGER_C2H2_2"/>
    <property type="match status" value="2"/>
</dbReference>
<comment type="caution">
    <text evidence="7">The sequence shown here is derived from an EMBL/GenBank/DDBJ whole genome shotgun (WGS) entry which is preliminary data.</text>
</comment>
<dbReference type="GO" id="GO:0000978">
    <property type="term" value="F:RNA polymerase II cis-regulatory region sequence-specific DNA binding"/>
    <property type="evidence" value="ECO:0007669"/>
    <property type="project" value="TreeGrafter"/>
</dbReference>
<evidence type="ECO:0000313" key="8">
    <source>
        <dbReference type="Proteomes" id="UP000027361"/>
    </source>
</evidence>
<dbReference type="Pfam" id="PF00096">
    <property type="entry name" value="zf-C2H2"/>
    <property type="match status" value="2"/>
</dbReference>
<reference evidence="7 8" key="1">
    <citation type="submission" date="2014-05" db="EMBL/GenBank/DDBJ databases">
        <title>Draft genome sequence of a rare smut relative, Tilletiaria anomala UBC 951.</title>
        <authorList>
            <consortium name="DOE Joint Genome Institute"/>
            <person name="Toome M."/>
            <person name="Kuo A."/>
            <person name="Henrissat B."/>
            <person name="Lipzen A."/>
            <person name="Tritt A."/>
            <person name="Yoshinaga Y."/>
            <person name="Zane M."/>
            <person name="Barry K."/>
            <person name="Grigoriev I.V."/>
            <person name="Spatafora J.W."/>
            <person name="Aimea M.C."/>
        </authorList>
    </citation>
    <scope>NUCLEOTIDE SEQUENCE [LARGE SCALE GENOMIC DNA]</scope>
    <source>
        <strain evidence="7 8">UBC 951</strain>
    </source>
</reference>
<dbReference type="RefSeq" id="XP_013241022.1">
    <property type="nucleotide sequence ID" value="XM_013385568.1"/>
</dbReference>
<dbReference type="EMBL" id="JMSN01000105">
    <property type="protein sequence ID" value="KDN39395.1"/>
    <property type="molecule type" value="Genomic_DNA"/>
</dbReference>